<reference evidence="6" key="1">
    <citation type="journal article" date="2024" name="Gigascience">
        <title>Chromosome-level genome of the poultry shaft louse Menopon gallinae provides insight into the host-switching and adaptive evolution of parasitic lice.</title>
        <authorList>
            <person name="Xu Y."/>
            <person name="Ma L."/>
            <person name="Liu S."/>
            <person name="Liang Y."/>
            <person name="Liu Q."/>
            <person name="He Z."/>
            <person name="Tian L."/>
            <person name="Duan Y."/>
            <person name="Cai W."/>
            <person name="Li H."/>
            <person name="Song F."/>
        </authorList>
    </citation>
    <scope>NUCLEOTIDE SEQUENCE</scope>
    <source>
        <strain evidence="6">Cailab_2023a</strain>
    </source>
</reference>
<evidence type="ECO:0000256" key="4">
    <source>
        <dbReference type="SAM" id="Phobius"/>
    </source>
</evidence>
<dbReference type="Pfam" id="PF13855">
    <property type="entry name" value="LRR_8"/>
    <property type="match status" value="2"/>
</dbReference>
<evidence type="ECO:0000256" key="1">
    <source>
        <dbReference type="ARBA" id="ARBA00022614"/>
    </source>
</evidence>
<dbReference type="InterPro" id="IPR032675">
    <property type="entry name" value="LRR_dom_sf"/>
</dbReference>
<comment type="caution">
    <text evidence="6">The sequence shown here is derived from an EMBL/GenBank/DDBJ whole genome shotgun (WGS) entry which is preliminary data.</text>
</comment>
<dbReference type="InterPro" id="IPR050541">
    <property type="entry name" value="LRR_TM_domain-containing"/>
</dbReference>
<feature type="chain" id="PRO_5043464026" evidence="5">
    <location>
        <begin position="18"/>
        <end position="470"/>
    </location>
</feature>
<keyword evidence="4" id="KW-0812">Transmembrane</keyword>
<keyword evidence="4" id="KW-0472">Membrane</keyword>
<dbReference type="PANTHER" id="PTHR24369:SF210">
    <property type="entry name" value="CHAOPTIN-RELATED"/>
    <property type="match status" value="1"/>
</dbReference>
<keyword evidence="4" id="KW-1133">Transmembrane helix</keyword>
<dbReference type="InterPro" id="IPR001611">
    <property type="entry name" value="Leu-rich_rpt"/>
</dbReference>
<keyword evidence="1" id="KW-0433">Leucine-rich repeat</keyword>
<keyword evidence="2 5" id="KW-0732">Signal</keyword>
<dbReference type="GO" id="GO:0005886">
    <property type="term" value="C:plasma membrane"/>
    <property type="evidence" value="ECO:0007669"/>
    <property type="project" value="TreeGrafter"/>
</dbReference>
<keyword evidence="3" id="KW-0677">Repeat</keyword>
<protein>
    <submittedName>
        <fullName evidence="6">Uncharacterized protein</fullName>
    </submittedName>
</protein>
<name>A0AAW2IG29_9NEOP</name>
<gene>
    <name evidence="6" type="ORF">PYX00_002211</name>
</gene>
<dbReference type="SMART" id="SM00369">
    <property type="entry name" value="LRR_TYP"/>
    <property type="match status" value="6"/>
</dbReference>
<evidence type="ECO:0000313" key="6">
    <source>
        <dbReference type="EMBL" id="KAL0281115.1"/>
    </source>
</evidence>
<sequence length="470" mass="53956">MKYSFIILFLATALCRGSNRNGVKVCTICRCHQSVVDCSRLDLDSSFEASAWDDIASPNSTWREIDLSNNRIGSVTVFPKLPITKLSLRNNIIVQIADLAFKNLTHLIDLDLGDNQLTSAKLNEDIFQGPFSYSSYELLPIKNLDLSGNEIHTLNYRVFIHVPNIKRLNLRKNPLKTLTTQTVLAISELRDLEELDLSYTQLHDLPMGFLHSLNKLTVLNLKGNNLKELPSDVLFESHNLAVLNLDYNPIKAITTEKPFPDMPTLKVLQMSHMSELKRIENYSMHGLKGLDTLLCRDNEKLEFISEFAFASHENDTSRPNITRLDLNDNALRYLNRTFVNIEHLKVANLLGNIWSCDCENQWMLTELIPHLLKMNSRFINGLTCSEPTAMQGKHMLDLHKHNYEMRCLDYYGNDPENDSVILITVFSLIIAVMAIALVVVWKIRVGSCRRDRHDHYSRAFYKPTQTEERY</sequence>
<feature type="transmembrane region" description="Helical" evidence="4">
    <location>
        <begin position="420"/>
        <end position="443"/>
    </location>
</feature>
<proteinExistence type="predicted"/>
<evidence type="ECO:0000256" key="2">
    <source>
        <dbReference type="ARBA" id="ARBA00022729"/>
    </source>
</evidence>
<evidence type="ECO:0000256" key="5">
    <source>
        <dbReference type="SAM" id="SignalP"/>
    </source>
</evidence>
<dbReference type="SUPFAM" id="SSF52058">
    <property type="entry name" value="L domain-like"/>
    <property type="match status" value="1"/>
</dbReference>
<dbReference type="Gene3D" id="3.80.10.10">
    <property type="entry name" value="Ribonuclease Inhibitor"/>
    <property type="match status" value="3"/>
</dbReference>
<dbReference type="PANTHER" id="PTHR24369">
    <property type="entry name" value="ANTIGEN BSP, PUTATIVE-RELATED"/>
    <property type="match status" value="1"/>
</dbReference>
<feature type="signal peptide" evidence="5">
    <location>
        <begin position="1"/>
        <end position="17"/>
    </location>
</feature>
<dbReference type="InterPro" id="IPR003591">
    <property type="entry name" value="Leu-rich_rpt_typical-subtyp"/>
</dbReference>
<dbReference type="AlphaFoldDB" id="A0AAW2IG29"/>
<organism evidence="6">
    <name type="scientific">Menopon gallinae</name>
    <name type="common">poultry shaft louse</name>
    <dbReference type="NCBI Taxonomy" id="328185"/>
    <lineage>
        <taxon>Eukaryota</taxon>
        <taxon>Metazoa</taxon>
        <taxon>Ecdysozoa</taxon>
        <taxon>Arthropoda</taxon>
        <taxon>Hexapoda</taxon>
        <taxon>Insecta</taxon>
        <taxon>Pterygota</taxon>
        <taxon>Neoptera</taxon>
        <taxon>Paraneoptera</taxon>
        <taxon>Psocodea</taxon>
        <taxon>Troctomorpha</taxon>
        <taxon>Phthiraptera</taxon>
        <taxon>Amblycera</taxon>
        <taxon>Menoponidae</taxon>
        <taxon>Menopon</taxon>
    </lineage>
</organism>
<dbReference type="EMBL" id="JARGDH010000001">
    <property type="protein sequence ID" value="KAL0281115.1"/>
    <property type="molecule type" value="Genomic_DNA"/>
</dbReference>
<evidence type="ECO:0000256" key="3">
    <source>
        <dbReference type="ARBA" id="ARBA00022737"/>
    </source>
</evidence>
<dbReference type="PROSITE" id="PS51450">
    <property type="entry name" value="LRR"/>
    <property type="match status" value="1"/>
</dbReference>
<accession>A0AAW2IG29</accession>